<evidence type="ECO:0000313" key="2">
    <source>
        <dbReference type="EMBL" id="RCW43327.1"/>
    </source>
</evidence>
<gene>
    <name evidence="2" type="ORF">DFQ14_107217</name>
</gene>
<reference evidence="2 3" key="1">
    <citation type="submission" date="2018-07" db="EMBL/GenBank/DDBJ databases">
        <title>Genomic Encyclopedia of Type Strains, Phase III (KMG-III): the genomes of soil and plant-associated and newly described type strains.</title>
        <authorList>
            <person name="Whitman W."/>
        </authorList>
    </citation>
    <scope>NUCLEOTIDE SEQUENCE [LARGE SCALE GENOMIC DNA]</scope>
    <source>
        <strain evidence="2 3">CECT 8575</strain>
    </source>
</reference>
<feature type="region of interest" description="Disordered" evidence="1">
    <location>
        <begin position="57"/>
        <end position="83"/>
    </location>
</feature>
<dbReference type="EMBL" id="QPJC01000007">
    <property type="protein sequence ID" value="RCW43327.1"/>
    <property type="molecule type" value="Genomic_DNA"/>
</dbReference>
<dbReference type="AlphaFoldDB" id="A0A368VS83"/>
<protein>
    <recommendedName>
        <fullName evidence="4">Small secreted domain DUF320</fullName>
    </recommendedName>
</protein>
<organism evidence="2 3">
    <name type="scientific">Halopolyspora algeriensis</name>
    <dbReference type="NCBI Taxonomy" id="1500506"/>
    <lineage>
        <taxon>Bacteria</taxon>
        <taxon>Bacillati</taxon>
        <taxon>Actinomycetota</taxon>
        <taxon>Actinomycetes</taxon>
        <taxon>Actinomycetes incertae sedis</taxon>
        <taxon>Halopolyspora</taxon>
    </lineage>
</organism>
<comment type="caution">
    <text evidence="2">The sequence shown here is derived from an EMBL/GenBank/DDBJ whole genome shotgun (WGS) entry which is preliminary data.</text>
</comment>
<evidence type="ECO:0000313" key="3">
    <source>
        <dbReference type="Proteomes" id="UP000253495"/>
    </source>
</evidence>
<evidence type="ECO:0008006" key="4">
    <source>
        <dbReference type="Google" id="ProtNLM"/>
    </source>
</evidence>
<proteinExistence type="predicted"/>
<dbReference type="Proteomes" id="UP000253495">
    <property type="component" value="Unassembled WGS sequence"/>
</dbReference>
<keyword evidence="3" id="KW-1185">Reference proteome</keyword>
<name>A0A368VS83_9ACTN</name>
<evidence type="ECO:0000256" key="1">
    <source>
        <dbReference type="SAM" id="MobiDB-lite"/>
    </source>
</evidence>
<sequence length="83" mass="8505">MGAPAYAGGGNDGINILNDNNASVAPIQACGNNVAVVGIVAPIHSPQYNKCVNAPIVEGGDKGHHGHKDRHGHKDHKGGHGHY</sequence>
<accession>A0A368VS83</accession>
<feature type="compositionally biased region" description="Basic residues" evidence="1">
    <location>
        <begin position="64"/>
        <end position="83"/>
    </location>
</feature>